<dbReference type="EMBL" id="CCNE01000006">
    <property type="protein sequence ID" value="CDX52002.1"/>
    <property type="molecule type" value="Genomic_DNA"/>
</dbReference>
<protein>
    <submittedName>
        <fullName evidence="2">Uncharacterized protein</fullName>
    </submittedName>
</protein>
<organism evidence="2 3">
    <name type="scientific">Mesorhizobium plurifarium</name>
    <dbReference type="NCBI Taxonomy" id="69974"/>
    <lineage>
        <taxon>Bacteria</taxon>
        <taxon>Pseudomonadati</taxon>
        <taxon>Pseudomonadota</taxon>
        <taxon>Alphaproteobacteria</taxon>
        <taxon>Hyphomicrobiales</taxon>
        <taxon>Phyllobacteriaceae</taxon>
        <taxon>Mesorhizobium</taxon>
    </lineage>
</organism>
<evidence type="ECO:0000313" key="2">
    <source>
        <dbReference type="EMBL" id="CDX52002.1"/>
    </source>
</evidence>
<dbReference type="AlphaFoldDB" id="A0A090FXH6"/>
<gene>
    <name evidence="2" type="ORF">MPL3365_140152</name>
</gene>
<feature type="region of interest" description="Disordered" evidence="1">
    <location>
        <begin position="1"/>
        <end position="32"/>
    </location>
</feature>
<evidence type="ECO:0000256" key="1">
    <source>
        <dbReference type="SAM" id="MobiDB-lite"/>
    </source>
</evidence>
<name>A0A090FXH6_MESPL</name>
<reference evidence="2 3" key="1">
    <citation type="submission" date="2014-08" db="EMBL/GenBank/DDBJ databases">
        <authorList>
            <person name="Moulin Lionel"/>
        </authorList>
    </citation>
    <scope>NUCLEOTIDE SEQUENCE [LARGE SCALE GENOMIC DNA]</scope>
</reference>
<dbReference type="Proteomes" id="UP000046122">
    <property type="component" value="Unassembled WGS sequence"/>
</dbReference>
<evidence type="ECO:0000313" key="3">
    <source>
        <dbReference type="Proteomes" id="UP000046122"/>
    </source>
</evidence>
<proteinExistence type="predicted"/>
<sequence length="101" mass="10532">MQPSTQGSGTPERRSSAFVRKSLGRGPNPWPRASCSTAWKAWRNSSLNAAPTFASGVAGAGSSFGKSVAVAFIAGVSGFLYSGKADPDAPRRQRFVSPAAW</sequence>
<accession>A0A090FXH6</accession>